<gene>
    <name evidence="2" type="ORF">FGL86_07470</name>
</gene>
<dbReference type="OrthoDB" id="6975080at2"/>
<evidence type="ECO:0000313" key="3">
    <source>
        <dbReference type="Proteomes" id="UP000321272"/>
    </source>
</evidence>
<proteinExistence type="predicted"/>
<reference evidence="2 3" key="1">
    <citation type="submission" date="2019-06" db="EMBL/GenBank/DDBJ databases">
        <title>Genome analyses of bacteria isolated from kimchi.</title>
        <authorList>
            <person name="Lee S."/>
            <person name="Ahn S."/>
            <person name="Roh S."/>
        </authorList>
    </citation>
    <scope>NUCLEOTIDE SEQUENCE [LARGE SCALE GENOMIC DNA]</scope>
    <source>
        <strain evidence="2 3">CBA4606</strain>
    </source>
</reference>
<organism evidence="2 3">
    <name type="scientific">Pistricoccus aurantiacus</name>
    <dbReference type="NCBI Taxonomy" id="1883414"/>
    <lineage>
        <taxon>Bacteria</taxon>
        <taxon>Pseudomonadati</taxon>
        <taxon>Pseudomonadota</taxon>
        <taxon>Gammaproteobacteria</taxon>
        <taxon>Oceanospirillales</taxon>
        <taxon>Halomonadaceae</taxon>
        <taxon>Pistricoccus</taxon>
    </lineage>
</organism>
<evidence type="ECO:0000313" key="2">
    <source>
        <dbReference type="EMBL" id="QEA38927.1"/>
    </source>
</evidence>
<dbReference type="Pfam" id="PF03413">
    <property type="entry name" value="PepSY"/>
    <property type="match status" value="1"/>
</dbReference>
<dbReference type="EMBL" id="CP042382">
    <property type="protein sequence ID" value="QEA38927.1"/>
    <property type="molecule type" value="Genomic_DNA"/>
</dbReference>
<accession>A0A5B8SSE4</accession>
<dbReference type="Proteomes" id="UP000321272">
    <property type="component" value="Chromosome"/>
</dbReference>
<name>A0A5B8SSE4_9GAMM</name>
<dbReference type="Gene3D" id="3.10.450.40">
    <property type="match status" value="1"/>
</dbReference>
<sequence>MKTLRIMIGIMLIPVLTSLVMPLALARDDAWRDLHERVRAGELVGLSSVLDWLDAHYRGEVVEVELEYEDDEPIYEVEMLGAEGQLVEFEFDARSGELIAIEGVDVEAMKR</sequence>
<keyword evidence="3" id="KW-1185">Reference proteome</keyword>
<dbReference type="KEGG" id="paur:FGL86_07470"/>
<feature type="domain" description="PepSY" evidence="1">
    <location>
        <begin position="55"/>
        <end position="102"/>
    </location>
</feature>
<protein>
    <submittedName>
        <fullName evidence="2">PepSY domain-containing protein</fullName>
    </submittedName>
</protein>
<dbReference type="InterPro" id="IPR025711">
    <property type="entry name" value="PepSY"/>
</dbReference>
<evidence type="ECO:0000259" key="1">
    <source>
        <dbReference type="Pfam" id="PF03413"/>
    </source>
</evidence>
<dbReference type="AlphaFoldDB" id="A0A5B8SSE4"/>